<evidence type="ECO:0000313" key="5">
    <source>
        <dbReference type="EMBL" id="KAH8703090.1"/>
    </source>
</evidence>
<dbReference type="InterPro" id="IPR050300">
    <property type="entry name" value="GDXG_lipolytic_enzyme"/>
</dbReference>
<feature type="region of interest" description="Disordered" evidence="3">
    <location>
        <begin position="308"/>
        <end position="328"/>
    </location>
</feature>
<evidence type="ECO:0000256" key="3">
    <source>
        <dbReference type="SAM" id="MobiDB-lite"/>
    </source>
</evidence>
<proteinExistence type="inferred from homology"/>
<dbReference type="InterPro" id="IPR029058">
    <property type="entry name" value="AB_hydrolase_fold"/>
</dbReference>
<name>A0AAD4KX07_9EURO</name>
<dbReference type="EMBL" id="JAJTJA010000002">
    <property type="protein sequence ID" value="KAH8703090.1"/>
    <property type="molecule type" value="Genomic_DNA"/>
</dbReference>
<keyword evidence="2" id="KW-0378">Hydrolase</keyword>
<dbReference type="PANTHER" id="PTHR48081">
    <property type="entry name" value="AB HYDROLASE SUPERFAMILY PROTEIN C4A8.06C"/>
    <property type="match status" value="1"/>
</dbReference>
<dbReference type="PANTHER" id="PTHR48081:SF19">
    <property type="entry name" value="AB HYDROLASE SUPERFAMILY PROTEIN C4A8.06C"/>
    <property type="match status" value="1"/>
</dbReference>
<dbReference type="InterPro" id="IPR002168">
    <property type="entry name" value="Lipase_GDXG_HIS_AS"/>
</dbReference>
<dbReference type="AlphaFoldDB" id="A0AAD4KX07"/>
<feature type="region of interest" description="Disordered" evidence="3">
    <location>
        <begin position="523"/>
        <end position="545"/>
    </location>
</feature>
<dbReference type="InterPro" id="IPR013094">
    <property type="entry name" value="AB_hydrolase_3"/>
</dbReference>
<feature type="region of interest" description="Disordered" evidence="3">
    <location>
        <begin position="903"/>
        <end position="970"/>
    </location>
</feature>
<comment type="caution">
    <text evidence="5">The sequence shown here is derived from an EMBL/GenBank/DDBJ whole genome shotgun (WGS) entry which is preliminary data.</text>
</comment>
<comment type="similarity">
    <text evidence="1">Belongs to the 'GDXG' lipolytic enzyme family.</text>
</comment>
<dbReference type="GeneID" id="70250023"/>
<dbReference type="SUPFAM" id="SSF53474">
    <property type="entry name" value="alpha/beta-Hydrolases"/>
    <property type="match status" value="1"/>
</dbReference>
<gene>
    <name evidence="5" type="ORF">BGW36DRAFT_422664</name>
</gene>
<dbReference type="Gene3D" id="3.40.50.1820">
    <property type="entry name" value="alpha/beta hydrolase"/>
    <property type="match status" value="2"/>
</dbReference>
<dbReference type="Pfam" id="PF07859">
    <property type="entry name" value="Abhydrolase_3"/>
    <property type="match status" value="2"/>
</dbReference>
<dbReference type="RefSeq" id="XP_046076108.1">
    <property type="nucleotide sequence ID" value="XM_046219736.1"/>
</dbReference>
<dbReference type="Proteomes" id="UP001201262">
    <property type="component" value="Unassembled WGS sequence"/>
</dbReference>
<feature type="compositionally biased region" description="Basic and acidic residues" evidence="3">
    <location>
        <begin position="958"/>
        <end position="970"/>
    </location>
</feature>
<evidence type="ECO:0000259" key="4">
    <source>
        <dbReference type="Pfam" id="PF07859"/>
    </source>
</evidence>
<dbReference type="GO" id="GO:0016787">
    <property type="term" value="F:hydrolase activity"/>
    <property type="evidence" value="ECO:0007669"/>
    <property type="project" value="UniProtKB-KW"/>
</dbReference>
<sequence length="970" mass="107255">MHLNTACVGASVTPTVVSTWFSHYLDRKSRHQKPTAHVSYDEGLHVVRAFLKHAALHTVEDIQAFTAQKIPTPHWVKIKEEVIPTDYLTKAAGSINAQLGERGITRVGGKTWWQWRGHQEDLKCEWIEMKSDYNARKQSRTRSKRVMFYVHGGAYFFGSIDTHRYMIQRHARKLKARVIARPILTESLASYRLSPQFPFPCGLQDCLAAYLYLLTIQDPSEIIVAGDSAGGGMLLSMLVVLRDQSLPLPAGAILISPWVDLTHSFPSVAAGSSLDYIPEHGFMHRPSSAWPPPNSDDLASIYKAATEGGRAGQAKSNGIGRKDQPSDQKTAIQGFAIKESISEEHRHAYPGLHSNLKPTNEEHIRTGKADTLVVPMGNNTTVEIKDQIQMYCPNQMLSHPLVSPVLQPSLGGLPPLLILTGGGELLRDEQIYLAHKAANPMSYLPMDAYLDEHDPDRILINKYEPTYVQLQVWDDLCHVSPTLSWTRPATFMFRSIAQFGAWALAHAQHEDIEIPNDYASSISSSSSFSESDEQQPKGSVGKAGDALPSFRKHMIRQRVDRHGVIYNLDAPHTIPALQQPREKVGSINPAIVSKWLGAKKSWDEKFAKQKLRVQRNRIKDFEKGYYGFDDEIPPACAIASRRMEKDIAPSKPRKSYGLMLWSLMVNKHDKEVVRKENKVDETTYATSTPDEGRGRGTDDTATEQTDSRHQDSLAGSRRNELSPLPNGEQSHSRSRSRSRIVSDRGQAIDTDQEKKLSANLVFHGPAQEQGNDVIVPVSMDSGSSPLILLPSPDTNHGSHQSSWLENASTKAVLDADGVISIKDNVSLRPDTLSLSSTDSVPRFAESSLFQKSLYRSDRSASTLADSVSHAPSTTIDDKGLASFPNASTTAVHHAPGILKGKKAIQSSTVEGPSANAGLRTVDGDANTNNVSHETGVITPKPISNDRDKEFPFNAQRPEMPDRDEFITAEE</sequence>
<evidence type="ECO:0000256" key="2">
    <source>
        <dbReference type="ARBA" id="ARBA00022801"/>
    </source>
</evidence>
<evidence type="ECO:0000256" key="1">
    <source>
        <dbReference type="ARBA" id="ARBA00010515"/>
    </source>
</evidence>
<keyword evidence="6" id="KW-1185">Reference proteome</keyword>
<dbReference type="PROSITE" id="PS01173">
    <property type="entry name" value="LIPASE_GDXG_HIS"/>
    <property type="match status" value="1"/>
</dbReference>
<protein>
    <recommendedName>
        <fullName evidence="4">Alpha/beta hydrolase fold-3 domain-containing protein</fullName>
    </recommendedName>
</protein>
<reference evidence="5" key="1">
    <citation type="submission" date="2021-12" db="EMBL/GenBank/DDBJ databases">
        <title>Convergent genome expansion in fungi linked to evolution of root-endophyte symbiosis.</title>
        <authorList>
            <consortium name="DOE Joint Genome Institute"/>
            <person name="Ke Y.-H."/>
            <person name="Bonito G."/>
            <person name="Liao H.-L."/>
            <person name="Looney B."/>
            <person name="Rojas-Flechas A."/>
            <person name="Nash J."/>
            <person name="Hameed K."/>
            <person name="Schadt C."/>
            <person name="Martin F."/>
            <person name="Crous P.W."/>
            <person name="Miettinen O."/>
            <person name="Magnuson J.K."/>
            <person name="Labbe J."/>
            <person name="Jacobson D."/>
            <person name="Doktycz M.J."/>
            <person name="Veneault-Fourrey C."/>
            <person name="Kuo A."/>
            <person name="Mondo S."/>
            <person name="Calhoun S."/>
            <person name="Riley R."/>
            <person name="Ohm R."/>
            <person name="LaButti K."/>
            <person name="Andreopoulos B."/>
            <person name="Pangilinan J."/>
            <person name="Nolan M."/>
            <person name="Tritt A."/>
            <person name="Clum A."/>
            <person name="Lipzen A."/>
            <person name="Daum C."/>
            <person name="Barry K."/>
            <person name="Grigoriev I.V."/>
            <person name="Vilgalys R."/>
        </authorList>
    </citation>
    <scope>NUCLEOTIDE SEQUENCE</scope>
    <source>
        <strain evidence="5">PMI_201</strain>
    </source>
</reference>
<feature type="domain" description="Alpha/beta hydrolase fold-3" evidence="4">
    <location>
        <begin position="380"/>
        <end position="437"/>
    </location>
</feature>
<organism evidence="5 6">
    <name type="scientific">Talaromyces proteolyticus</name>
    <dbReference type="NCBI Taxonomy" id="1131652"/>
    <lineage>
        <taxon>Eukaryota</taxon>
        <taxon>Fungi</taxon>
        <taxon>Dikarya</taxon>
        <taxon>Ascomycota</taxon>
        <taxon>Pezizomycotina</taxon>
        <taxon>Eurotiomycetes</taxon>
        <taxon>Eurotiomycetidae</taxon>
        <taxon>Eurotiales</taxon>
        <taxon>Trichocomaceae</taxon>
        <taxon>Talaromyces</taxon>
        <taxon>Talaromyces sect. Bacilispori</taxon>
    </lineage>
</organism>
<feature type="region of interest" description="Disordered" evidence="3">
    <location>
        <begin position="674"/>
        <end position="751"/>
    </location>
</feature>
<evidence type="ECO:0000313" key="6">
    <source>
        <dbReference type="Proteomes" id="UP001201262"/>
    </source>
</evidence>
<accession>A0AAD4KX07</accession>
<feature type="domain" description="Alpha/beta hydrolase fold-3" evidence="4">
    <location>
        <begin position="147"/>
        <end position="268"/>
    </location>
</feature>